<dbReference type="AlphaFoldDB" id="A0A9W6V6H1"/>
<dbReference type="PANTHER" id="PTHR10057">
    <property type="entry name" value="PERIPHERAL-TYPE BENZODIAZEPINE RECEPTOR"/>
    <property type="match status" value="1"/>
</dbReference>
<feature type="transmembrane region" description="Helical" evidence="6">
    <location>
        <begin position="28"/>
        <end position="50"/>
    </location>
</feature>
<keyword evidence="4 6" id="KW-1133">Transmembrane helix</keyword>
<evidence type="ECO:0000256" key="4">
    <source>
        <dbReference type="ARBA" id="ARBA00022989"/>
    </source>
</evidence>
<comment type="subcellular location">
    <subcellularLocation>
        <location evidence="1">Membrane</location>
        <topology evidence="1">Multi-pass membrane protein</topology>
    </subcellularLocation>
</comment>
<accession>A0A9W6V6H1</accession>
<evidence type="ECO:0000313" key="8">
    <source>
        <dbReference type="Proteomes" id="UP001165042"/>
    </source>
</evidence>
<evidence type="ECO:0000256" key="2">
    <source>
        <dbReference type="ARBA" id="ARBA00007524"/>
    </source>
</evidence>
<dbReference type="Pfam" id="PF03073">
    <property type="entry name" value="TspO_MBR"/>
    <property type="match status" value="1"/>
</dbReference>
<organism evidence="7 8">
    <name type="scientific">Actinokineospora globicatena</name>
    <dbReference type="NCBI Taxonomy" id="103729"/>
    <lineage>
        <taxon>Bacteria</taxon>
        <taxon>Bacillati</taxon>
        <taxon>Actinomycetota</taxon>
        <taxon>Actinomycetes</taxon>
        <taxon>Pseudonocardiales</taxon>
        <taxon>Pseudonocardiaceae</taxon>
        <taxon>Actinokineospora</taxon>
    </lineage>
</organism>
<protein>
    <submittedName>
        <fullName evidence="7">Tryptophan-rich sensory protein</fullName>
    </submittedName>
</protein>
<feature type="transmembrane region" description="Helical" evidence="6">
    <location>
        <begin position="127"/>
        <end position="147"/>
    </location>
</feature>
<sequence>MFSRLSVELWGRPTWGGLDGMVTRSKDWFALAGFLLLSYAVAGLGSLATIDNVRGWYATADKPWFTPPNWLFGPVWTVLYGLIAVAAWLVWLRREQEPRQVKVALAVWAVQLLLNLAWTPTFFGLQWLWAGFVVIVLLDVAVVATIVRFRRVRPVAAWLLAPYLAWILYASLLNAGVAALN</sequence>
<dbReference type="FunFam" id="1.20.1260.100:FF:000001">
    <property type="entry name" value="translocator protein 2"/>
    <property type="match status" value="1"/>
</dbReference>
<dbReference type="GO" id="GO:0016020">
    <property type="term" value="C:membrane"/>
    <property type="evidence" value="ECO:0007669"/>
    <property type="project" value="UniProtKB-SubCell"/>
</dbReference>
<dbReference type="EMBL" id="BSSD01000003">
    <property type="protein sequence ID" value="GLW91565.1"/>
    <property type="molecule type" value="Genomic_DNA"/>
</dbReference>
<evidence type="ECO:0000256" key="1">
    <source>
        <dbReference type="ARBA" id="ARBA00004141"/>
    </source>
</evidence>
<name>A0A9W6V6H1_9PSEU</name>
<dbReference type="CDD" id="cd15904">
    <property type="entry name" value="TSPO_MBR"/>
    <property type="match status" value="1"/>
</dbReference>
<dbReference type="PANTHER" id="PTHR10057:SF0">
    <property type="entry name" value="TRANSLOCATOR PROTEIN"/>
    <property type="match status" value="1"/>
</dbReference>
<gene>
    <name evidence="7" type="primary">tspO</name>
    <name evidence="7" type="ORF">Aglo03_23810</name>
</gene>
<dbReference type="Gene3D" id="1.20.1260.100">
    <property type="entry name" value="TspO/MBR protein"/>
    <property type="match status" value="1"/>
</dbReference>
<keyword evidence="8" id="KW-1185">Reference proteome</keyword>
<comment type="caution">
    <text evidence="7">The sequence shown here is derived from an EMBL/GenBank/DDBJ whole genome shotgun (WGS) entry which is preliminary data.</text>
</comment>
<keyword evidence="3 6" id="KW-0812">Transmembrane</keyword>
<evidence type="ECO:0000256" key="6">
    <source>
        <dbReference type="SAM" id="Phobius"/>
    </source>
</evidence>
<feature type="transmembrane region" description="Helical" evidence="6">
    <location>
        <begin position="70"/>
        <end position="91"/>
    </location>
</feature>
<proteinExistence type="inferred from homology"/>
<dbReference type="PIRSF" id="PIRSF005859">
    <property type="entry name" value="PBR"/>
    <property type="match status" value="1"/>
</dbReference>
<evidence type="ECO:0000256" key="5">
    <source>
        <dbReference type="ARBA" id="ARBA00023136"/>
    </source>
</evidence>
<comment type="similarity">
    <text evidence="2">Belongs to the TspO/BZRP family.</text>
</comment>
<dbReference type="InterPro" id="IPR038330">
    <property type="entry name" value="TspO/MBR-related_sf"/>
</dbReference>
<feature type="transmembrane region" description="Helical" evidence="6">
    <location>
        <begin position="159"/>
        <end position="180"/>
    </location>
</feature>
<feature type="transmembrane region" description="Helical" evidence="6">
    <location>
        <begin position="103"/>
        <end position="121"/>
    </location>
</feature>
<dbReference type="GO" id="GO:0033013">
    <property type="term" value="P:tetrapyrrole metabolic process"/>
    <property type="evidence" value="ECO:0007669"/>
    <property type="project" value="UniProtKB-ARBA"/>
</dbReference>
<reference evidence="7" key="1">
    <citation type="submission" date="2023-02" db="EMBL/GenBank/DDBJ databases">
        <title>Actinokineospora globicatena NBRC 15670.</title>
        <authorList>
            <person name="Ichikawa N."/>
            <person name="Sato H."/>
            <person name="Tonouchi N."/>
        </authorList>
    </citation>
    <scope>NUCLEOTIDE SEQUENCE</scope>
    <source>
        <strain evidence="7">NBRC 15670</strain>
    </source>
</reference>
<evidence type="ECO:0000256" key="3">
    <source>
        <dbReference type="ARBA" id="ARBA00022692"/>
    </source>
</evidence>
<keyword evidence="5 6" id="KW-0472">Membrane</keyword>
<evidence type="ECO:0000313" key="7">
    <source>
        <dbReference type="EMBL" id="GLW91565.1"/>
    </source>
</evidence>
<dbReference type="Proteomes" id="UP001165042">
    <property type="component" value="Unassembled WGS sequence"/>
</dbReference>
<dbReference type="InterPro" id="IPR004307">
    <property type="entry name" value="TspO_MBR"/>
</dbReference>